<comment type="similarity">
    <text evidence="1 7">Belongs to the acylphosphatase family.</text>
</comment>
<dbReference type="EMBL" id="CP029206">
    <property type="protein sequence ID" value="AWI50850.1"/>
    <property type="molecule type" value="Genomic_DNA"/>
</dbReference>
<dbReference type="InterPro" id="IPR017968">
    <property type="entry name" value="Acylphosphatase_CS"/>
</dbReference>
<dbReference type="Pfam" id="PF00708">
    <property type="entry name" value="Acylphosphatase"/>
    <property type="match status" value="1"/>
</dbReference>
<dbReference type="PROSITE" id="PS00151">
    <property type="entry name" value="ACYLPHOSPHATASE_2"/>
    <property type="match status" value="1"/>
</dbReference>
<evidence type="ECO:0000256" key="4">
    <source>
        <dbReference type="ARBA" id="ARBA00047645"/>
    </source>
</evidence>
<dbReference type="NCBIfam" id="NF011019">
    <property type="entry name" value="PRK14448.1"/>
    <property type="match status" value="1"/>
</dbReference>
<evidence type="ECO:0000256" key="2">
    <source>
        <dbReference type="ARBA" id="ARBA00012150"/>
    </source>
</evidence>
<feature type="active site" evidence="5">
    <location>
        <position position="18"/>
    </location>
</feature>
<evidence type="ECO:0000259" key="8">
    <source>
        <dbReference type="PROSITE" id="PS51160"/>
    </source>
</evidence>
<feature type="domain" description="Acylphosphatase-like" evidence="8">
    <location>
        <begin position="3"/>
        <end position="90"/>
    </location>
</feature>
<keyword evidence="10" id="KW-1185">Reference proteome</keyword>
<name>A0A2U8FIM5_9PAST</name>
<evidence type="ECO:0000256" key="3">
    <source>
        <dbReference type="ARBA" id="ARBA00022801"/>
    </source>
</evidence>
<proteinExistence type="inferred from homology"/>
<dbReference type="GO" id="GO:0003998">
    <property type="term" value="F:acylphosphatase activity"/>
    <property type="evidence" value="ECO:0007669"/>
    <property type="project" value="UniProtKB-EC"/>
</dbReference>
<dbReference type="RefSeq" id="WP_108923457.1">
    <property type="nucleotide sequence ID" value="NZ_CP029206.1"/>
</dbReference>
<dbReference type="PRINTS" id="PR00112">
    <property type="entry name" value="ACYLPHPHTASE"/>
</dbReference>
<dbReference type="PANTHER" id="PTHR10029:SF3">
    <property type="entry name" value="ACYLPHOSPHATASE-RELATED"/>
    <property type="match status" value="1"/>
</dbReference>
<dbReference type="InterPro" id="IPR001792">
    <property type="entry name" value="Acylphosphatase-like_dom"/>
</dbReference>
<gene>
    <name evidence="9" type="ORF">DDU33_04860</name>
</gene>
<evidence type="ECO:0000313" key="10">
    <source>
        <dbReference type="Proteomes" id="UP000244920"/>
    </source>
</evidence>
<dbReference type="Gene3D" id="3.30.70.100">
    <property type="match status" value="1"/>
</dbReference>
<dbReference type="SUPFAM" id="SSF54975">
    <property type="entry name" value="Acylphosphatase/BLUF domain-like"/>
    <property type="match status" value="1"/>
</dbReference>
<comment type="catalytic activity">
    <reaction evidence="4 5 6">
        <text>an acyl phosphate + H2O = a carboxylate + phosphate + H(+)</text>
        <dbReference type="Rhea" id="RHEA:14965"/>
        <dbReference type="ChEBI" id="CHEBI:15377"/>
        <dbReference type="ChEBI" id="CHEBI:15378"/>
        <dbReference type="ChEBI" id="CHEBI:29067"/>
        <dbReference type="ChEBI" id="CHEBI:43474"/>
        <dbReference type="ChEBI" id="CHEBI:59918"/>
        <dbReference type="EC" id="3.6.1.7"/>
    </reaction>
</comment>
<dbReference type="PROSITE" id="PS00150">
    <property type="entry name" value="ACYLPHOSPHATASE_1"/>
    <property type="match status" value="1"/>
</dbReference>
<dbReference type="InterPro" id="IPR036046">
    <property type="entry name" value="Acylphosphatase-like_dom_sf"/>
</dbReference>
<keyword evidence="3 5" id="KW-0378">Hydrolase</keyword>
<dbReference type="KEGG" id="apor:DDU33_04860"/>
<evidence type="ECO:0000256" key="6">
    <source>
        <dbReference type="RuleBase" id="RU000553"/>
    </source>
</evidence>
<reference evidence="10" key="1">
    <citation type="submission" date="2018-05" db="EMBL/GenBank/DDBJ databases">
        <title>Complete genome sequence of Actinobacillus porcitonsillarum reference strain 9953L55 (CCUG 46996).</title>
        <authorList>
            <person name="Dona V."/>
            <person name="Perreten V."/>
        </authorList>
    </citation>
    <scope>NUCLEOTIDE SEQUENCE [LARGE SCALE GENOMIC DNA]</scope>
    <source>
        <strain evidence="10">9953L55</strain>
    </source>
</reference>
<dbReference type="EC" id="3.6.1.7" evidence="2 5"/>
<evidence type="ECO:0000313" key="9">
    <source>
        <dbReference type="EMBL" id="AWI50850.1"/>
    </source>
</evidence>
<protein>
    <recommendedName>
        <fullName evidence="2 5">Acylphosphatase</fullName>
        <ecNumber evidence="2 5">3.6.1.7</ecNumber>
    </recommendedName>
</protein>
<dbReference type="AlphaFoldDB" id="A0A2U8FIM5"/>
<sequence length="90" mass="10429">MQTKQFFVFGRVQGVGFRFFTLQEAKQIGVTGYVKNREDGSVAVVAQGSEAQIQQLRLWLSKGPRTSQVERVIEQNYQTNERFEQFVILR</sequence>
<dbReference type="PROSITE" id="PS51160">
    <property type="entry name" value="ACYLPHOSPHATASE_3"/>
    <property type="match status" value="1"/>
</dbReference>
<dbReference type="InterPro" id="IPR020456">
    <property type="entry name" value="Acylphosphatase"/>
</dbReference>
<evidence type="ECO:0000256" key="7">
    <source>
        <dbReference type="RuleBase" id="RU004168"/>
    </source>
</evidence>
<dbReference type="Proteomes" id="UP000244920">
    <property type="component" value="Chromosome"/>
</dbReference>
<accession>A0A2U8FIM5</accession>
<dbReference type="PANTHER" id="PTHR10029">
    <property type="entry name" value="ACYLPHOSPHATASE"/>
    <property type="match status" value="1"/>
</dbReference>
<evidence type="ECO:0000256" key="1">
    <source>
        <dbReference type="ARBA" id="ARBA00005614"/>
    </source>
</evidence>
<organism evidence="9 10">
    <name type="scientific">Actinobacillus porcitonsillarum</name>
    <dbReference type="NCBI Taxonomy" id="189834"/>
    <lineage>
        <taxon>Bacteria</taxon>
        <taxon>Pseudomonadati</taxon>
        <taxon>Pseudomonadota</taxon>
        <taxon>Gammaproteobacteria</taxon>
        <taxon>Pasteurellales</taxon>
        <taxon>Pasteurellaceae</taxon>
        <taxon>Actinobacillus</taxon>
    </lineage>
</organism>
<dbReference type="NCBIfam" id="NF011000">
    <property type="entry name" value="PRK14426.1"/>
    <property type="match status" value="1"/>
</dbReference>
<feature type="active site" evidence="5">
    <location>
        <position position="36"/>
    </location>
</feature>
<evidence type="ECO:0000256" key="5">
    <source>
        <dbReference type="PROSITE-ProRule" id="PRU00520"/>
    </source>
</evidence>